<dbReference type="RefSeq" id="XP_028335889.1">
    <property type="nucleotide sequence ID" value="XM_028480088.1"/>
</dbReference>
<dbReference type="AlphaFoldDB" id="A0A455AJG5"/>
<organism evidence="2 3">
    <name type="scientific">Physeter macrocephalus</name>
    <name type="common">Sperm whale</name>
    <name type="synonym">Physeter catodon</name>
    <dbReference type="NCBI Taxonomy" id="9755"/>
    <lineage>
        <taxon>Eukaryota</taxon>
        <taxon>Metazoa</taxon>
        <taxon>Chordata</taxon>
        <taxon>Craniata</taxon>
        <taxon>Vertebrata</taxon>
        <taxon>Euteleostomi</taxon>
        <taxon>Mammalia</taxon>
        <taxon>Eutheria</taxon>
        <taxon>Laurasiatheria</taxon>
        <taxon>Artiodactyla</taxon>
        <taxon>Whippomorpha</taxon>
        <taxon>Cetacea</taxon>
        <taxon>Odontoceti</taxon>
        <taxon>Physeteridae</taxon>
        <taxon>Physeter</taxon>
    </lineage>
</organism>
<dbReference type="Proteomes" id="UP000248484">
    <property type="component" value="Chromosome 19"/>
</dbReference>
<evidence type="ECO:0000313" key="2">
    <source>
        <dbReference type="Proteomes" id="UP000248484"/>
    </source>
</evidence>
<sequence length="176" mass="18370">MPLTSQWPLTDRPGPPTPAPTPGSWPALFDLRARHPPEKRTLRAPGEARPGAGSGWGPGATHERPLASGVSELPGQGCKPASAPPVRPFYVRLCGQRLPSAAPGAIKACSDSGAGCLRPSCFPPHNPTSVEAPPECHKSLPTPCTTCVWCPQDRTVPSLISDPQPPACVLSQPPCT</sequence>
<feature type="compositionally biased region" description="Basic and acidic residues" evidence="1">
    <location>
        <begin position="31"/>
        <end position="41"/>
    </location>
</feature>
<accession>A0A455AJG5</accession>
<protein>
    <submittedName>
        <fullName evidence="3">Uncharacterized protein</fullName>
    </submittedName>
</protein>
<evidence type="ECO:0000256" key="1">
    <source>
        <dbReference type="SAM" id="MobiDB-lite"/>
    </source>
</evidence>
<evidence type="ECO:0000313" key="3">
    <source>
        <dbReference type="RefSeq" id="XP_028335889.1"/>
    </source>
</evidence>
<reference evidence="3" key="1">
    <citation type="submission" date="2025-08" db="UniProtKB">
        <authorList>
            <consortium name="RefSeq"/>
        </authorList>
    </citation>
    <scope>IDENTIFICATION</scope>
    <source>
        <tissue evidence="3">Muscle</tissue>
    </source>
</reference>
<dbReference type="GeneID" id="114484363"/>
<gene>
    <name evidence="3" type="primary">LOC114484363</name>
</gene>
<feature type="compositionally biased region" description="Pro residues" evidence="1">
    <location>
        <begin position="13"/>
        <end position="23"/>
    </location>
</feature>
<feature type="region of interest" description="Disordered" evidence="1">
    <location>
        <begin position="1"/>
        <end position="80"/>
    </location>
</feature>
<dbReference type="InParanoid" id="A0A455AJG5"/>
<keyword evidence="2" id="KW-1185">Reference proteome</keyword>
<name>A0A455AJG5_PHYMC</name>
<dbReference type="KEGG" id="pcad:114484363"/>
<proteinExistence type="predicted"/>